<name>A0A2P8DJG2_9ACTN</name>
<evidence type="ECO:0000256" key="1">
    <source>
        <dbReference type="SAM" id="Phobius"/>
    </source>
</evidence>
<dbReference type="OrthoDB" id="3430792at2"/>
<dbReference type="RefSeq" id="WP_106583265.1">
    <property type="nucleotide sequence ID" value="NZ_PYGA01000008.1"/>
</dbReference>
<dbReference type="EMBL" id="PYGA01000008">
    <property type="protein sequence ID" value="PSK97366.1"/>
    <property type="molecule type" value="Genomic_DNA"/>
</dbReference>
<dbReference type="AlphaFoldDB" id="A0A2P8DJG2"/>
<organism evidence="2 3">
    <name type="scientific">Murinocardiopsis flavida</name>
    <dbReference type="NCBI Taxonomy" id="645275"/>
    <lineage>
        <taxon>Bacteria</taxon>
        <taxon>Bacillati</taxon>
        <taxon>Actinomycetota</taxon>
        <taxon>Actinomycetes</taxon>
        <taxon>Streptosporangiales</taxon>
        <taxon>Nocardiopsidaceae</taxon>
        <taxon>Murinocardiopsis</taxon>
    </lineage>
</organism>
<comment type="caution">
    <text evidence="2">The sequence shown here is derived from an EMBL/GenBank/DDBJ whole genome shotgun (WGS) entry which is preliminary data.</text>
</comment>
<keyword evidence="1" id="KW-0812">Transmembrane</keyword>
<keyword evidence="3" id="KW-1185">Reference proteome</keyword>
<evidence type="ECO:0000313" key="3">
    <source>
        <dbReference type="Proteomes" id="UP000240542"/>
    </source>
</evidence>
<proteinExistence type="predicted"/>
<keyword evidence="1" id="KW-0472">Membrane</keyword>
<evidence type="ECO:0000313" key="2">
    <source>
        <dbReference type="EMBL" id="PSK97366.1"/>
    </source>
</evidence>
<accession>A0A2P8DJG2</accession>
<feature type="transmembrane region" description="Helical" evidence="1">
    <location>
        <begin position="21"/>
        <end position="39"/>
    </location>
</feature>
<dbReference type="Proteomes" id="UP000240542">
    <property type="component" value="Unassembled WGS sequence"/>
</dbReference>
<sequence>MGSGRHGAARPPIGVLIQVERFDFILLTVQIVIAIVAAVAAWGNLIVLGAAVVMIAVGVTLMVRRIERLSREEVADDELL</sequence>
<gene>
    <name evidence="2" type="ORF">CLV63_10884</name>
</gene>
<reference evidence="2 3" key="1">
    <citation type="submission" date="2018-03" db="EMBL/GenBank/DDBJ databases">
        <title>Genomic Encyclopedia of Archaeal and Bacterial Type Strains, Phase II (KMG-II): from individual species to whole genera.</title>
        <authorList>
            <person name="Goeker M."/>
        </authorList>
    </citation>
    <scope>NUCLEOTIDE SEQUENCE [LARGE SCALE GENOMIC DNA]</scope>
    <source>
        <strain evidence="2 3">DSM 45312</strain>
    </source>
</reference>
<feature type="transmembrane region" description="Helical" evidence="1">
    <location>
        <begin position="45"/>
        <end position="63"/>
    </location>
</feature>
<protein>
    <submittedName>
        <fullName evidence="2">Uncharacterized protein</fullName>
    </submittedName>
</protein>
<keyword evidence="1" id="KW-1133">Transmembrane helix</keyword>